<dbReference type="Proteomes" id="UP001228690">
    <property type="component" value="Chromosome"/>
</dbReference>
<dbReference type="PANTHER" id="PTHR42852:SF6">
    <property type="entry name" value="THIOL:DISULFIDE INTERCHANGE PROTEIN DSBE"/>
    <property type="match status" value="1"/>
</dbReference>
<evidence type="ECO:0000259" key="5">
    <source>
        <dbReference type="PROSITE" id="PS51352"/>
    </source>
</evidence>
<dbReference type="Pfam" id="PF00578">
    <property type="entry name" value="AhpC-TSA"/>
    <property type="match status" value="1"/>
</dbReference>
<dbReference type="InterPro" id="IPR013766">
    <property type="entry name" value="Thioredoxin_domain"/>
</dbReference>
<comment type="subcellular location">
    <subcellularLocation>
        <location evidence="1">Cell envelope</location>
    </subcellularLocation>
</comment>
<gene>
    <name evidence="6" type="ORF">P0082_08300</name>
</gene>
<feature type="domain" description="Thioredoxin" evidence="5">
    <location>
        <begin position="61"/>
        <end position="203"/>
    </location>
</feature>
<accession>A0ABY8MET6</accession>
<reference evidence="6 7" key="1">
    <citation type="submission" date="2023-04" db="EMBL/GenBank/DDBJ databases">
        <title>Spirochaete genome identified in red abalone sample constitutes a novel genus.</title>
        <authorList>
            <person name="Sharma S.P."/>
            <person name="Purcell C.M."/>
            <person name="Hyde J.R."/>
            <person name="Severin A.J."/>
        </authorList>
    </citation>
    <scope>NUCLEOTIDE SEQUENCE [LARGE SCALE GENOMIC DNA]</scope>
    <source>
        <strain evidence="6 7">SP-2023</strain>
    </source>
</reference>
<dbReference type="InterPro" id="IPR000866">
    <property type="entry name" value="AhpC/TSA"/>
</dbReference>
<keyword evidence="2" id="KW-0201">Cytochrome c-type biogenesis</keyword>
<dbReference type="InterPro" id="IPR036249">
    <property type="entry name" value="Thioredoxin-like_sf"/>
</dbReference>
<dbReference type="SUPFAM" id="SSF52833">
    <property type="entry name" value="Thioredoxin-like"/>
    <property type="match status" value="1"/>
</dbReference>
<dbReference type="PANTHER" id="PTHR42852">
    <property type="entry name" value="THIOL:DISULFIDE INTERCHANGE PROTEIN DSBE"/>
    <property type="match status" value="1"/>
</dbReference>
<evidence type="ECO:0000256" key="4">
    <source>
        <dbReference type="ARBA" id="ARBA00023284"/>
    </source>
</evidence>
<dbReference type="PROSITE" id="PS51352">
    <property type="entry name" value="THIOREDOXIN_2"/>
    <property type="match status" value="1"/>
</dbReference>
<dbReference type="RefSeq" id="WP_326926663.1">
    <property type="nucleotide sequence ID" value="NZ_CP123443.1"/>
</dbReference>
<evidence type="ECO:0000256" key="1">
    <source>
        <dbReference type="ARBA" id="ARBA00004196"/>
    </source>
</evidence>
<evidence type="ECO:0000313" key="6">
    <source>
        <dbReference type="EMBL" id="WGK68479.1"/>
    </source>
</evidence>
<organism evidence="6 7">
    <name type="scientific">Candidatus Haliotispira prima</name>
    <dbReference type="NCBI Taxonomy" id="3034016"/>
    <lineage>
        <taxon>Bacteria</taxon>
        <taxon>Pseudomonadati</taxon>
        <taxon>Spirochaetota</taxon>
        <taxon>Spirochaetia</taxon>
        <taxon>Spirochaetales</taxon>
        <taxon>Spirochaetaceae</taxon>
        <taxon>Candidatus Haliotispira</taxon>
    </lineage>
</organism>
<keyword evidence="3" id="KW-1015">Disulfide bond</keyword>
<sequence>MQNLVQNLENWVKRFCFSAWLPLVAVLFFVQPVYASESANKKSEHLDLSSLSLAGIYVMPVEKRVKALNFQLEDLKTGQEVTLSDYRDKVLAINFWATWCPPCRAEMPAIEVLHRELKDSGLVWLAIDSGEDRAIVDNYIKKYKYTFPVLLDPENAGVFKYGVQSLPATIIVNKHGYIVALAFGSVDWRNHDVVAVFRKLLAE</sequence>
<name>A0ABY8MET6_9SPIO</name>
<keyword evidence="4" id="KW-0676">Redox-active center</keyword>
<dbReference type="InterPro" id="IPR050553">
    <property type="entry name" value="Thioredoxin_ResA/DsbE_sf"/>
</dbReference>
<evidence type="ECO:0000256" key="2">
    <source>
        <dbReference type="ARBA" id="ARBA00022748"/>
    </source>
</evidence>
<dbReference type="EMBL" id="CP123443">
    <property type="protein sequence ID" value="WGK68479.1"/>
    <property type="molecule type" value="Genomic_DNA"/>
</dbReference>
<keyword evidence="7" id="KW-1185">Reference proteome</keyword>
<evidence type="ECO:0000256" key="3">
    <source>
        <dbReference type="ARBA" id="ARBA00023157"/>
    </source>
</evidence>
<dbReference type="CDD" id="cd02966">
    <property type="entry name" value="TlpA_like_family"/>
    <property type="match status" value="1"/>
</dbReference>
<proteinExistence type="predicted"/>
<evidence type="ECO:0000313" key="7">
    <source>
        <dbReference type="Proteomes" id="UP001228690"/>
    </source>
</evidence>
<dbReference type="Gene3D" id="3.40.30.10">
    <property type="entry name" value="Glutaredoxin"/>
    <property type="match status" value="1"/>
</dbReference>
<protein>
    <submittedName>
        <fullName evidence="6">TlpA disulfide reductase family protein</fullName>
    </submittedName>
</protein>